<evidence type="ECO:0000313" key="3">
    <source>
        <dbReference type="EMBL" id="CAF5078684.1"/>
    </source>
</evidence>
<evidence type="ECO:0000256" key="1">
    <source>
        <dbReference type="SAM" id="MobiDB-lite"/>
    </source>
</evidence>
<name>A0A8S3E835_9BILA</name>
<evidence type="ECO:0000313" key="4">
    <source>
        <dbReference type="Proteomes" id="UP000676336"/>
    </source>
</evidence>
<feature type="region of interest" description="Disordered" evidence="1">
    <location>
        <begin position="52"/>
        <end position="71"/>
    </location>
</feature>
<dbReference type="Proteomes" id="UP000676336">
    <property type="component" value="Unassembled WGS sequence"/>
</dbReference>
<dbReference type="EMBL" id="CAJOBJ010242722">
    <property type="protein sequence ID" value="CAF5078684.1"/>
    <property type="molecule type" value="Genomic_DNA"/>
</dbReference>
<feature type="non-terminal residue" evidence="2">
    <location>
        <position position="71"/>
    </location>
</feature>
<organism evidence="2 4">
    <name type="scientific">Rotaria magnacalcarata</name>
    <dbReference type="NCBI Taxonomy" id="392030"/>
    <lineage>
        <taxon>Eukaryota</taxon>
        <taxon>Metazoa</taxon>
        <taxon>Spiralia</taxon>
        <taxon>Gnathifera</taxon>
        <taxon>Rotifera</taxon>
        <taxon>Eurotatoria</taxon>
        <taxon>Bdelloidea</taxon>
        <taxon>Philodinida</taxon>
        <taxon>Philodinidae</taxon>
        <taxon>Rotaria</taxon>
    </lineage>
</organism>
<comment type="caution">
    <text evidence="2">The sequence shown here is derived from an EMBL/GenBank/DDBJ whole genome shotgun (WGS) entry which is preliminary data.</text>
</comment>
<dbReference type="EMBL" id="CAJOBI010231460">
    <property type="protein sequence ID" value="CAF5065474.1"/>
    <property type="molecule type" value="Genomic_DNA"/>
</dbReference>
<protein>
    <submittedName>
        <fullName evidence="2">Uncharacterized protein</fullName>
    </submittedName>
</protein>
<dbReference type="Proteomes" id="UP000681720">
    <property type="component" value="Unassembled WGS sequence"/>
</dbReference>
<evidence type="ECO:0000313" key="2">
    <source>
        <dbReference type="EMBL" id="CAF5065474.1"/>
    </source>
</evidence>
<dbReference type="AlphaFoldDB" id="A0A8S3E835"/>
<accession>A0A8S3E835</accession>
<proteinExistence type="predicted"/>
<gene>
    <name evidence="3" type="ORF">GIL414_LOCUS61584</name>
    <name evidence="2" type="ORF">SMN809_LOCUS59991</name>
</gene>
<feature type="non-terminal residue" evidence="2">
    <location>
        <position position="1"/>
    </location>
</feature>
<reference evidence="2" key="1">
    <citation type="submission" date="2021-02" db="EMBL/GenBank/DDBJ databases">
        <authorList>
            <person name="Nowell W R."/>
        </authorList>
    </citation>
    <scope>NUCLEOTIDE SEQUENCE</scope>
</reference>
<sequence length="71" mass="7953">QGKNTIGHYRLMLGDGTVIDVPSNNNNCGYVVIQKILKDRGVDKSIEDLRNDRAQNIEDNPRESSKVLKAQ</sequence>